<keyword evidence="3" id="KW-1185">Reference proteome</keyword>
<reference evidence="2 3" key="1">
    <citation type="submission" date="2016-04" db="EMBL/GenBank/DDBJ databases">
        <title>Draft genome of Fonsecaea erecta CBS 125763.</title>
        <authorList>
            <person name="Weiss V.A."/>
            <person name="Vicente V.A."/>
            <person name="Raittz R.T."/>
            <person name="Moreno L.F."/>
            <person name="De Souza E.M."/>
            <person name="Pedrosa F.O."/>
            <person name="Steffens M.B."/>
            <person name="Faoro H."/>
            <person name="Tadra-Sfeir M.Z."/>
            <person name="Najafzadeh M.J."/>
            <person name="Felipe M.S."/>
            <person name="Teixeira M."/>
            <person name="Sun J."/>
            <person name="Xi L."/>
            <person name="Gomes R."/>
            <person name="De Azevedo C.M."/>
            <person name="Salgado C.G."/>
            <person name="Da Silva M.B."/>
            <person name="Nascimento M.F."/>
            <person name="Queiroz-Telles F."/>
            <person name="Attili D.S."/>
            <person name="Gorbushina A."/>
        </authorList>
    </citation>
    <scope>NUCLEOTIDE SEQUENCE [LARGE SCALE GENOMIC DNA]</scope>
    <source>
        <strain evidence="2 3">CBS 125763</strain>
    </source>
</reference>
<organism evidence="2 3">
    <name type="scientific">Fonsecaea erecta</name>
    <dbReference type="NCBI Taxonomy" id="1367422"/>
    <lineage>
        <taxon>Eukaryota</taxon>
        <taxon>Fungi</taxon>
        <taxon>Dikarya</taxon>
        <taxon>Ascomycota</taxon>
        <taxon>Pezizomycotina</taxon>
        <taxon>Eurotiomycetes</taxon>
        <taxon>Chaetothyriomycetidae</taxon>
        <taxon>Chaetothyriales</taxon>
        <taxon>Herpotrichiellaceae</taxon>
        <taxon>Fonsecaea</taxon>
    </lineage>
</organism>
<dbReference type="Proteomes" id="UP000078343">
    <property type="component" value="Unassembled WGS sequence"/>
</dbReference>
<dbReference type="RefSeq" id="XP_018692015.1">
    <property type="nucleotide sequence ID" value="XM_018839247.1"/>
</dbReference>
<gene>
    <name evidence="2" type="ORF">AYL99_07738</name>
</gene>
<comment type="caution">
    <text evidence="2">The sequence shown here is derived from an EMBL/GenBank/DDBJ whole genome shotgun (WGS) entry which is preliminary data.</text>
</comment>
<accession>A0A178ZFV5</accession>
<evidence type="ECO:0000256" key="1">
    <source>
        <dbReference type="SAM" id="MobiDB-lite"/>
    </source>
</evidence>
<dbReference type="OrthoDB" id="4149149at2759"/>
<evidence type="ECO:0000313" key="2">
    <source>
        <dbReference type="EMBL" id="OAP58648.1"/>
    </source>
</evidence>
<name>A0A178ZFV5_9EURO</name>
<evidence type="ECO:0000313" key="3">
    <source>
        <dbReference type="Proteomes" id="UP000078343"/>
    </source>
</evidence>
<dbReference type="AlphaFoldDB" id="A0A178ZFV5"/>
<proteinExistence type="predicted"/>
<sequence>MDTPCADPELQLDVDLMVLEYTLFQAIEAHLSVLSRGGFQDEEAARGLQRELAMFESFLEVFNHNHPLYEQSPEFTLRLQFLEFLVLLLSLSCGRCHRSSAAAISADCCCCCRCCLSSTVDASVMLLDRRSAMDDLRTRRRWLARRERGYQQGGKGSVTAAGELDLDHAQAAWGLEQRIYSAWSPRGAHHACPAPLHTTGPPSLLLSLSLLLPRFMAMSARFVDVTKQGPSDLWIDVACEFMLQAGLESLRVRRDDGGSECLPSLEDCFAWGYNGDVPSHSFLEDNDGDDDEKQTEIVLNNLFRLRRHETGADVDMEDPEWTELRLDTVQEFTIPVPLPVRRRRFSSSLSLRVRVPTPPPPPRAPDRQIPRGEFPAPPRPPAPGHVGPGVPRRRAGEAGAGGDRGGTRAESRRNGRRGGVGV</sequence>
<feature type="region of interest" description="Disordered" evidence="1">
    <location>
        <begin position="352"/>
        <end position="422"/>
    </location>
</feature>
<protein>
    <submittedName>
        <fullName evidence="2">Uncharacterized protein</fullName>
    </submittedName>
</protein>
<dbReference type="EMBL" id="LVYI01000006">
    <property type="protein sequence ID" value="OAP58648.1"/>
    <property type="molecule type" value="Genomic_DNA"/>
</dbReference>
<dbReference type="GeneID" id="30011906"/>